<dbReference type="CDD" id="cd11524">
    <property type="entry name" value="SYLF"/>
    <property type="match status" value="1"/>
</dbReference>
<feature type="signal peptide" evidence="2">
    <location>
        <begin position="1"/>
        <end position="23"/>
    </location>
</feature>
<evidence type="ECO:0000313" key="5">
    <source>
        <dbReference type="Proteomes" id="UP000185678"/>
    </source>
</evidence>
<feature type="compositionally biased region" description="Low complexity" evidence="1">
    <location>
        <begin position="231"/>
        <end position="285"/>
    </location>
</feature>
<evidence type="ECO:0000256" key="2">
    <source>
        <dbReference type="SAM" id="SignalP"/>
    </source>
</evidence>
<dbReference type="PANTHER" id="PTHR15629:SF2">
    <property type="entry name" value="SH3 DOMAIN-CONTAINING YSC84-LIKE PROTEIN 1"/>
    <property type="match status" value="1"/>
</dbReference>
<dbReference type="InterPro" id="IPR051702">
    <property type="entry name" value="SH3_domain_YSC84-like"/>
</dbReference>
<dbReference type="Proteomes" id="UP000185678">
    <property type="component" value="Unassembled WGS sequence"/>
</dbReference>
<dbReference type="PANTHER" id="PTHR15629">
    <property type="entry name" value="SH3YL1 PROTEIN"/>
    <property type="match status" value="1"/>
</dbReference>
<name>A0A1N7JFH7_9PROT</name>
<accession>A0A1N7JFH7</accession>
<dbReference type="OrthoDB" id="9782434at2"/>
<feature type="region of interest" description="Disordered" evidence="1">
    <location>
        <begin position="231"/>
        <end position="328"/>
    </location>
</feature>
<dbReference type="AlphaFoldDB" id="A0A1N7JFH7"/>
<dbReference type="Pfam" id="PF04366">
    <property type="entry name" value="Ysc84"/>
    <property type="match status" value="1"/>
</dbReference>
<dbReference type="GO" id="GO:0035091">
    <property type="term" value="F:phosphatidylinositol binding"/>
    <property type="evidence" value="ECO:0007669"/>
    <property type="project" value="TreeGrafter"/>
</dbReference>
<dbReference type="InterPro" id="IPR007461">
    <property type="entry name" value="Ysc84_actin-binding"/>
</dbReference>
<feature type="compositionally biased region" description="Low complexity" evidence="1">
    <location>
        <begin position="292"/>
        <end position="317"/>
    </location>
</feature>
<proteinExistence type="predicted"/>
<evidence type="ECO:0000313" key="4">
    <source>
        <dbReference type="EMBL" id="SIS48113.1"/>
    </source>
</evidence>
<dbReference type="EMBL" id="FTOA01000002">
    <property type="protein sequence ID" value="SIS48113.1"/>
    <property type="molecule type" value="Genomic_DNA"/>
</dbReference>
<reference evidence="4 5" key="1">
    <citation type="submission" date="2017-01" db="EMBL/GenBank/DDBJ databases">
        <authorList>
            <person name="Mah S.A."/>
            <person name="Swanson W.J."/>
            <person name="Moy G.W."/>
            <person name="Vacquier V.D."/>
        </authorList>
    </citation>
    <scope>NUCLEOTIDE SEQUENCE [LARGE SCALE GENOMIC DNA]</scope>
    <source>
        <strain evidence="4 5">DSM 11589</strain>
    </source>
</reference>
<feature type="domain" description="Ysc84 actin-binding" evidence="3">
    <location>
        <begin position="104"/>
        <end position="225"/>
    </location>
</feature>
<evidence type="ECO:0000259" key="3">
    <source>
        <dbReference type="Pfam" id="PF04366"/>
    </source>
</evidence>
<organism evidence="4 5">
    <name type="scientific">Insolitispirillum peregrinum</name>
    <dbReference type="NCBI Taxonomy" id="80876"/>
    <lineage>
        <taxon>Bacteria</taxon>
        <taxon>Pseudomonadati</taxon>
        <taxon>Pseudomonadota</taxon>
        <taxon>Alphaproteobacteria</taxon>
        <taxon>Rhodospirillales</taxon>
        <taxon>Novispirillaceae</taxon>
        <taxon>Insolitispirillum</taxon>
    </lineage>
</organism>
<protein>
    <submittedName>
        <fullName evidence="4">Lipid-binding SYLF domain-containing protein</fullName>
    </submittedName>
</protein>
<keyword evidence="5" id="KW-1185">Reference proteome</keyword>
<dbReference type="STRING" id="80876.SAMN05421779_102202"/>
<evidence type="ECO:0000256" key="1">
    <source>
        <dbReference type="SAM" id="MobiDB-lite"/>
    </source>
</evidence>
<sequence>MRFFTLLTAAVSLVLLTTAPARADERSDALATVAKATSTVQHLQADEHFPEYWQPSLARARGVLIVPSFYKAGFIVGGAYGNGVLMVRNDSGVFSPPAFYRMTAGSLGLQIGAEEREIMYMIMTDKGLQAIMEDRFKVGAGVNLAIVTWGGGAEAATTSAAGADIVAFSHAAGAYGGGVIEGAGIEPRPDWNRALYGANANSKSIVFDRRYTLEAANALIAALDTASNFHPASGTPAAPSSSSNGSYNSTPASNSSSYSSSQPVSQSSSMSGSSASGSTSGRSSMDVQELDSPGTTVQSSSSSVKSSGASSTGSTPVKLVPQQGSTLQ</sequence>
<feature type="chain" id="PRO_5013111532" evidence="2">
    <location>
        <begin position="24"/>
        <end position="328"/>
    </location>
</feature>
<keyword evidence="2" id="KW-0732">Signal</keyword>
<dbReference type="RefSeq" id="WP_076399105.1">
    <property type="nucleotide sequence ID" value="NZ_FTOA01000002.1"/>
</dbReference>
<gene>
    <name evidence="4" type="ORF">SAMN05421779_102202</name>
</gene>